<feature type="region of interest" description="Disordered" evidence="1">
    <location>
        <begin position="209"/>
        <end position="232"/>
    </location>
</feature>
<keyword evidence="2" id="KW-0812">Transmembrane</keyword>
<keyword evidence="2" id="KW-1133">Transmembrane helix</keyword>
<dbReference type="AlphaFoldDB" id="A0A5C5BDF7"/>
<dbReference type="InterPro" id="IPR006938">
    <property type="entry name" value="DUF624"/>
</dbReference>
<evidence type="ECO:0000313" key="4">
    <source>
        <dbReference type="Proteomes" id="UP000313849"/>
    </source>
</evidence>
<evidence type="ECO:0000313" key="3">
    <source>
        <dbReference type="EMBL" id="TNU76430.1"/>
    </source>
</evidence>
<feature type="transmembrane region" description="Helical" evidence="2">
    <location>
        <begin position="20"/>
        <end position="49"/>
    </location>
</feature>
<protein>
    <submittedName>
        <fullName evidence="3">DUF624 domain-containing protein</fullName>
    </submittedName>
</protein>
<feature type="transmembrane region" description="Helical" evidence="2">
    <location>
        <begin position="177"/>
        <end position="200"/>
    </location>
</feature>
<dbReference type="Pfam" id="PF04854">
    <property type="entry name" value="DUF624"/>
    <property type="match status" value="1"/>
</dbReference>
<keyword evidence="4" id="KW-1185">Reference proteome</keyword>
<feature type="transmembrane region" description="Helical" evidence="2">
    <location>
        <begin position="117"/>
        <end position="136"/>
    </location>
</feature>
<gene>
    <name evidence="3" type="ORF">FH969_03400</name>
</gene>
<organism evidence="3 4">
    <name type="scientific">Miniimonas arenae</name>
    <dbReference type="NCBI Taxonomy" id="676201"/>
    <lineage>
        <taxon>Bacteria</taxon>
        <taxon>Bacillati</taxon>
        <taxon>Actinomycetota</taxon>
        <taxon>Actinomycetes</taxon>
        <taxon>Micrococcales</taxon>
        <taxon>Beutenbergiaceae</taxon>
        <taxon>Miniimonas</taxon>
    </lineage>
</organism>
<dbReference type="EMBL" id="VENP01000007">
    <property type="protein sequence ID" value="TNU76430.1"/>
    <property type="molecule type" value="Genomic_DNA"/>
</dbReference>
<feature type="transmembrane region" description="Helical" evidence="2">
    <location>
        <begin position="80"/>
        <end position="97"/>
    </location>
</feature>
<comment type="caution">
    <text evidence="3">The sequence shown here is derived from an EMBL/GenBank/DDBJ whole genome shotgun (WGS) entry which is preliminary data.</text>
</comment>
<evidence type="ECO:0000256" key="1">
    <source>
        <dbReference type="SAM" id="MobiDB-lite"/>
    </source>
</evidence>
<proteinExistence type="predicted"/>
<keyword evidence="2" id="KW-0472">Membrane</keyword>
<sequence>MRNVLDWHVRIADLGRRLLWLQLLWVAHTLLGAVVLGIAPATAAVHAVLRRDHMAGEGWPGTAERERLPREFHRAWRRELVPANAVGLPLVAGWAFVLLDHRLLGTTEVAGAGALQVLLWVVTLVLMCMSATVWVLQAHFAEGPLRVLRRAAVLVVARPLISLGGAAVLAATACLYYVVPGLAVVLGIMAPAWVTTALVWRSGILPRPADTSDGEPTAASDGAPTPALAPSR</sequence>
<name>A0A5C5BDF7_9MICO</name>
<dbReference type="RefSeq" id="WP_139986111.1">
    <property type="nucleotide sequence ID" value="NZ_VENP01000007.1"/>
</dbReference>
<accession>A0A5C5BDF7</accession>
<reference evidence="3 4" key="1">
    <citation type="submission" date="2019-06" db="EMBL/GenBank/DDBJ databases">
        <title>Draft genome sequence of Miniimonas arenae KCTC 19750T isolated from sea sand.</title>
        <authorList>
            <person name="Park S.-J."/>
        </authorList>
    </citation>
    <scope>NUCLEOTIDE SEQUENCE [LARGE SCALE GENOMIC DNA]</scope>
    <source>
        <strain evidence="3 4">KCTC 19750</strain>
    </source>
</reference>
<feature type="transmembrane region" description="Helical" evidence="2">
    <location>
        <begin position="148"/>
        <end position="171"/>
    </location>
</feature>
<dbReference type="Proteomes" id="UP000313849">
    <property type="component" value="Unassembled WGS sequence"/>
</dbReference>
<evidence type="ECO:0000256" key="2">
    <source>
        <dbReference type="SAM" id="Phobius"/>
    </source>
</evidence>
<dbReference type="OrthoDB" id="3258866at2"/>